<keyword evidence="4" id="KW-1185">Reference proteome</keyword>
<dbReference type="Proteomes" id="UP000078550">
    <property type="component" value="Unassembled WGS sequence"/>
</dbReference>
<organism evidence="1 4">
    <name type="scientific">Plasmodium ovale wallikeri</name>
    <dbReference type="NCBI Taxonomy" id="864142"/>
    <lineage>
        <taxon>Eukaryota</taxon>
        <taxon>Sar</taxon>
        <taxon>Alveolata</taxon>
        <taxon>Apicomplexa</taxon>
        <taxon>Aconoidasida</taxon>
        <taxon>Haemosporida</taxon>
        <taxon>Plasmodiidae</taxon>
        <taxon>Plasmodium</taxon>
        <taxon>Plasmodium (Plasmodium)</taxon>
    </lineage>
</organism>
<sequence>MHDAQHVICNCHHSGALKKMAYLQNDNNVWDEEKSDLYKKAFKCKFMHDFYKLSQLRCNLEKDNLLPGA</sequence>
<evidence type="ECO:0000313" key="2">
    <source>
        <dbReference type="EMBL" id="SBT57039.1"/>
    </source>
</evidence>
<evidence type="ECO:0000313" key="3">
    <source>
        <dbReference type="Proteomes" id="UP000078550"/>
    </source>
</evidence>
<accession>A0A1A9A822</accession>
<protein>
    <recommendedName>
        <fullName evidence="5">PIR Superfamily Protein</fullName>
    </recommendedName>
</protein>
<dbReference type="EMBL" id="FLRE01001695">
    <property type="protein sequence ID" value="SBT57039.1"/>
    <property type="molecule type" value="Genomic_DNA"/>
</dbReference>
<reference evidence="3 4" key="1">
    <citation type="submission" date="2016-05" db="EMBL/GenBank/DDBJ databases">
        <authorList>
            <person name="Naeem Raeece"/>
        </authorList>
    </citation>
    <scope>NUCLEOTIDE SEQUENCE [LARGE SCALE GENOMIC DNA]</scope>
</reference>
<reference evidence="1" key="2">
    <citation type="submission" date="2016-05" db="EMBL/GenBank/DDBJ databases">
        <authorList>
            <person name="Lavstsen T."/>
            <person name="Jespersen J.S."/>
        </authorList>
    </citation>
    <scope>NUCLEOTIDE SEQUENCE [LARGE SCALE GENOMIC DNA]</scope>
</reference>
<name>A0A1A9A822_PLAOA</name>
<evidence type="ECO:0000313" key="4">
    <source>
        <dbReference type="Proteomes" id="UP000078555"/>
    </source>
</evidence>
<gene>
    <name evidence="1" type="ORF">POVWA1_063460</name>
    <name evidence="2" type="ORF">POVWA2_076960</name>
</gene>
<proteinExistence type="predicted"/>
<dbReference type="Proteomes" id="UP000078555">
    <property type="component" value="Unassembled WGS sequence"/>
</dbReference>
<evidence type="ECO:0000313" key="1">
    <source>
        <dbReference type="EMBL" id="SBT52315.1"/>
    </source>
</evidence>
<dbReference type="AlphaFoldDB" id="A0A1A9A822"/>
<dbReference type="EMBL" id="FLRD01000289">
    <property type="protein sequence ID" value="SBT52315.1"/>
    <property type="molecule type" value="Genomic_DNA"/>
</dbReference>
<evidence type="ECO:0008006" key="5">
    <source>
        <dbReference type="Google" id="ProtNLM"/>
    </source>
</evidence>